<gene>
    <name evidence="3" type="ORF">OWR29_20915</name>
</gene>
<dbReference type="Proteomes" id="UP001151002">
    <property type="component" value="Unassembled WGS sequence"/>
</dbReference>
<keyword evidence="2" id="KW-0472">Membrane</keyword>
<protein>
    <submittedName>
        <fullName evidence="3">Uncharacterized protein</fullName>
    </submittedName>
</protein>
<comment type="caution">
    <text evidence="3">The sequence shown here is derived from an EMBL/GenBank/DDBJ whole genome shotgun (WGS) entry which is preliminary data.</text>
</comment>
<dbReference type="RefSeq" id="WP_267564687.1">
    <property type="nucleotide sequence ID" value="NZ_JAPNTZ010000007.1"/>
</dbReference>
<dbReference type="EMBL" id="JAPNTZ010000007">
    <property type="protein sequence ID" value="MCY1140466.1"/>
    <property type="molecule type" value="Genomic_DNA"/>
</dbReference>
<evidence type="ECO:0000313" key="4">
    <source>
        <dbReference type="Proteomes" id="UP001151002"/>
    </source>
</evidence>
<organism evidence="3 4">
    <name type="scientific">Paractinoplanes pyxinae</name>
    <dbReference type="NCBI Taxonomy" id="2997416"/>
    <lineage>
        <taxon>Bacteria</taxon>
        <taxon>Bacillati</taxon>
        <taxon>Actinomycetota</taxon>
        <taxon>Actinomycetes</taxon>
        <taxon>Micromonosporales</taxon>
        <taxon>Micromonosporaceae</taxon>
        <taxon>Paractinoplanes</taxon>
    </lineage>
</organism>
<feature type="transmembrane region" description="Helical" evidence="2">
    <location>
        <begin position="6"/>
        <end position="31"/>
    </location>
</feature>
<keyword evidence="2" id="KW-1133">Transmembrane helix</keyword>
<reference evidence="3" key="1">
    <citation type="submission" date="2022-11" db="EMBL/GenBank/DDBJ databases">
        <authorList>
            <person name="Somphong A."/>
            <person name="Phongsopitanun W."/>
        </authorList>
    </citation>
    <scope>NUCLEOTIDE SEQUENCE</scope>
    <source>
        <strain evidence="3">Pm04-4</strain>
    </source>
</reference>
<accession>A0ABT4B1T0</accession>
<feature type="region of interest" description="Disordered" evidence="1">
    <location>
        <begin position="69"/>
        <end position="97"/>
    </location>
</feature>
<evidence type="ECO:0000313" key="3">
    <source>
        <dbReference type="EMBL" id="MCY1140466.1"/>
    </source>
</evidence>
<keyword evidence="4" id="KW-1185">Reference proteome</keyword>
<proteinExistence type="predicted"/>
<evidence type="ECO:0000256" key="2">
    <source>
        <dbReference type="SAM" id="Phobius"/>
    </source>
</evidence>
<name>A0ABT4B1T0_9ACTN</name>
<sequence>MGIEDPAIWLVLSGTVSTALMTAMGLGFKVWREKIRAGSRNKNLVEALKDVKPEDRPAIIKAVAELERPADESPPVGEIVPSVTRRPRKTVRDSARD</sequence>
<keyword evidence="2" id="KW-0812">Transmembrane</keyword>
<evidence type="ECO:0000256" key="1">
    <source>
        <dbReference type="SAM" id="MobiDB-lite"/>
    </source>
</evidence>